<dbReference type="PANTHER" id="PTHR42354:SF1">
    <property type="entry name" value="C2H2-TYPE DOMAIN-CONTAINING PROTEIN"/>
    <property type="match status" value="1"/>
</dbReference>
<dbReference type="EMBL" id="NPHW01005448">
    <property type="protein sequence ID" value="OXV06746.1"/>
    <property type="molecule type" value="Genomic_DNA"/>
</dbReference>
<reference evidence="2 3" key="1">
    <citation type="journal article" date="2015" name="Environ. Microbiol.">
        <title>Metagenome sequence of Elaphomyces granulatus from sporocarp tissue reveals Ascomycota ectomycorrhizal fingerprints of genome expansion and a Proteobacteria-rich microbiome.</title>
        <authorList>
            <person name="Quandt C.A."/>
            <person name="Kohler A."/>
            <person name="Hesse C.N."/>
            <person name="Sharpton T.J."/>
            <person name="Martin F."/>
            <person name="Spatafora J.W."/>
        </authorList>
    </citation>
    <scope>NUCLEOTIDE SEQUENCE [LARGE SCALE GENOMIC DNA]</scope>
    <source>
        <strain evidence="2 3">OSC145934</strain>
    </source>
</reference>
<proteinExistence type="predicted"/>
<dbReference type="PANTHER" id="PTHR42354">
    <property type="entry name" value="C2H2-TYPE DOMAIN-CONTAINING PROTEIN"/>
    <property type="match status" value="1"/>
</dbReference>
<feature type="compositionally biased region" description="Polar residues" evidence="1">
    <location>
        <begin position="370"/>
        <end position="391"/>
    </location>
</feature>
<name>A0A232LRI0_9EURO</name>
<evidence type="ECO:0000313" key="3">
    <source>
        <dbReference type="Proteomes" id="UP000243515"/>
    </source>
</evidence>
<feature type="region of interest" description="Disordered" evidence="1">
    <location>
        <begin position="323"/>
        <end position="391"/>
    </location>
</feature>
<protein>
    <submittedName>
        <fullName evidence="2">Uncharacterized protein</fullName>
    </submittedName>
</protein>
<evidence type="ECO:0000256" key="1">
    <source>
        <dbReference type="SAM" id="MobiDB-lite"/>
    </source>
</evidence>
<dbReference type="AlphaFoldDB" id="A0A232LRI0"/>
<organism evidence="2 3">
    <name type="scientific">Elaphomyces granulatus</name>
    <dbReference type="NCBI Taxonomy" id="519963"/>
    <lineage>
        <taxon>Eukaryota</taxon>
        <taxon>Fungi</taxon>
        <taxon>Dikarya</taxon>
        <taxon>Ascomycota</taxon>
        <taxon>Pezizomycotina</taxon>
        <taxon>Eurotiomycetes</taxon>
        <taxon>Eurotiomycetidae</taxon>
        <taxon>Eurotiales</taxon>
        <taxon>Elaphomycetaceae</taxon>
        <taxon>Elaphomyces</taxon>
    </lineage>
</organism>
<sequence>MNPNLPYCEQCWLLMGTVVSAYQDGKTTLDRIKAKREARGRPLELRSIQDLESSLVLGPVIVQGQYDSDFRRFGQRYAQGDSMARESLKDIIINLHLTLLTNLQVASTDDGDLDLSALRNASDNCRVDAVMTLCQLYQRTSMEASMPTEPIPIAIGSAEIDPNRNQPLSYGISSNFGRQLSPQTYRRPNCHRHSNSEPHSPPTPSSMSSSHSSKKFNPLSWRRSCQRQSRNPDEKVNTPLTPSSESGESYSGPGGAPLRIPTPGEVQELPGDDVPTSLLAAVKGRERGPSATGVQSDSEEIAHSRTRYWLNNALSRGETSLGPSGYQILSGDSLSPGNSPSSASTWSPRDQGGRSCVLDGWRGRDREDNSPGSLSSPIQGPLSVTSADSCTSSTQAPNTTAVDIFLPSKANNFAGFCKGAWKLQMGMKKAFGTYVRPTGLYNDTPYWRCCKCLYEGPVWGQSSSKSSWTYDNRVRIHTATGIRYRWSFLAKSHVYSRVIPESRDGSDGSFGCIFCCVQQRASAPIFGTLDSFMQHLLQHRESPSEMELLLYRVHYIMGRVAHLSDKFDVNIPPRLVELA</sequence>
<feature type="compositionally biased region" description="Low complexity" evidence="1">
    <location>
        <begin position="242"/>
        <end position="251"/>
    </location>
</feature>
<accession>A0A232LRI0</accession>
<dbReference type="OrthoDB" id="25896at2759"/>
<feature type="compositionally biased region" description="Polar residues" evidence="1">
    <location>
        <begin position="163"/>
        <end position="186"/>
    </location>
</feature>
<evidence type="ECO:0000313" key="2">
    <source>
        <dbReference type="EMBL" id="OXV06746.1"/>
    </source>
</evidence>
<dbReference type="Proteomes" id="UP000243515">
    <property type="component" value="Unassembled WGS sequence"/>
</dbReference>
<comment type="caution">
    <text evidence="2">The sequence shown here is derived from an EMBL/GenBank/DDBJ whole genome shotgun (WGS) entry which is preliminary data.</text>
</comment>
<keyword evidence="3" id="KW-1185">Reference proteome</keyword>
<feature type="compositionally biased region" description="Low complexity" evidence="1">
    <location>
        <begin position="330"/>
        <end position="348"/>
    </location>
</feature>
<gene>
    <name evidence="2" type="ORF">Egran_05488</name>
</gene>
<feature type="region of interest" description="Disordered" evidence="1">
    <location>
        <begin position="157"/>
        <end position="272"/>
    </location>
</feature>